<dbReference type="Proteomes" id="UP001187192">
    <property type="component" value="Unassembled WGS sequence"/>
</dbReference>
<keyword evidence="4" id="KW-1185">Reference proteome</keyword>
<protein>
    <submittedName>
        <fullName evidence="3">Uncharacterized protein</fullName>
    </submittedName>
</protein>
<organism evidence="3 4">
    <name type="scientific">Ficus carica</name>
    <name type="common">Common fig</name>
    <dbReference type="NCBI Taxonomy" id="3494"/>
    <lineage>
        <taxon>Eukaryota</taxon>
        <taxon>Viridiplantae</taxon>
        <taxon>Streptophyta</taxon>
        <taxon>Embryophyta</taxon>
        <taxon>Tracheophyta</taxon>
        <taxon>Spermatophyta</taxon>
        <taxon>Magnoliopsida</taxon>
        <taxon>eudicotyledons</taxon>
        <taxon>Gunneridae</taxon>
        <taxon>Pentapetalae</taxon>
        <taxon>rosids</taxon>
        <taxon>fabids</taxon>
        <taxon>Rosales</taxon>
        <taxon>Moraceae</taxon>
        <taxon>Ficeae</taxon>
        <taxon>Ficus</taxon>
    </lineage>
</organism>
<keyword evidence="2" id="KW-0472">Membrane</keyword>
<feature type="region of interest" description="Disordered" evidence="1">
    <location>
        <begin position="43"/>
        <end position="81"/>
    </location>
</feature>
<dbReference type="EMBL" id="BTGU01000005">
    <property type="protein sequence ID" value="GMN36025.1"/>
    <property type="molecule type" value="Genomic_DNA"/>
</dbReference>
<proteinExistence type="predicted"/>
<feature type="transmembrane region" description="Helical" evidence="2">
    <location>
        <begin position="16"/>
        <end position="39"/>
    </location>
</feature>
<dbReference type="PANTHER" id="PTHR36801">
    <property type="entry name" value="OS06G0150200 PROTEIN"/>
    <property type="match status" value="1"/>
</dbReference>
<keyword evidence="2" id="KW-0812">Transmembrane</keyword>
<evidence type="ECO:0000256" key="1">
    <source>
        <dbReference type="SAM" id="MobiDB-lite"/>
    </source>
</evidence>
<gene>
    <name evidence="3" type="ORF">TIFTF001_005702</name>
</gene>
<reference evidence="3" key="1">
    <citation type="submission" date="2023-07" db="EMBL/GenBank/DDBJ databases">
        <title>draft genome sequence of fig (Ficus carica).</title>
        <authorList>
            <person name="Takahashi T."/>
            <person name="Nishimura K."/>
        </authorList>
    </citation>
    <scope>NUCLEOTIDE SEQUENCE</scope>
</reference>
<evidence type="ECO:0000313" key="4">
    <source>
        <dbReference type="Proteomes" id="UP001187192"/>
    </source>
</evidence>
<sequence>MGRRIPTNDIRLDHPILSFTLLAIGMAAAIALISGLCGVKHRRKPSAPSPSLAPISRKEEALSRLPTTTTKKPPFVESKENENKLPLTPAKKKLVRGAYSCKDMTKFMSESKIAASLSMKVTRSLSMARNRDNVKEEIGKKTEDSIWMKTIILGEKCRVPDEEEEGNVIYEGNGKRISAYHPRTASSLSISRHCSFIDQEAIPRMTEEESN</sequence>
<accession>A0AA88CXW5</accession>
<comment type="caution">
    <text evidence="3">The sequence shown here is derived from an EMBL/GenBank/DDBJ whole genome shotgun (WGS) entry which is preliminary data.</text>
</comment>
<name>A0AA88CXW5_FICCA</name>
<dbReference type="PANTHER" id="PTHR36801:SF3">
    <property type="entry name" value="OS06G0150300 PROTEIN"/>
    <property type="match status" value="1"/>
</dbReference>
<keyword evidence="2" id="KW-1133">Transmembrane helix</keyword>
<evidence type="ECO:0000256" key="2">
    <source>
        <dbReference type="SAM" id="Phobius"/>
    </source>
</evidence>
<dbReference type="AlphaFoldDB" id="A0AA88CXW5"/>
<evidence type="ECO:0000313" key="3">
    <source>
        <dbReference type="EMBL" id="GMN36025.1"/>
    </source>
</evidence>